<dbReference type="AlphaFoldDB" id="S3I0S2"/>
<evidence type="ECO:0000313" key="2">
    <source>
        <dbReference type="EMBL" id="EPE98821.1"/>
    </source>
</evidence>
<keyword evidence="1" id="KW-0472">Membrane</keyword>
<feature type="transmembrane region" description="Helical" evidence="1">
    <location>
        <begin position="183"/>
        <end position="202"/>
    </location>
</feature>
<protein>
    <recommendedName>
        <fullName evidence="4">DUF4239 domain-containing protein</fullName>
    </recommendedName>
</protein>
<name>S3I0S2_9HYPH</name>
<evidence type="ECO:0000256" key="1">
    <source>
        <dbReference type="SAM" id="Phobius"/>
    </source>
</evidence>
<feature type="transmembrane region" description="Helical" evidence="1">
    <location>
        <begin position="41"/>
        <end position="62"/>
    </location>
</feature>
<dbReference type="eggNOG" id="ENOG5032S36">
    <property type="taxonomic scope" value="Bacteria"/>
</dbReference>
<evidence type="ECO:0008006" key="4">
    <source>
        <dbReference type="Google" id="ProtNLM"/>
    </source>
</evidence>
<gene>
    <name evidence="2" type="ORF">RGCCGE502_07656</name>
</gene>
<dbReference type="Pfam" id="PF14023">
    <property type="entry name" value="Bestrophin-like"/>
    <property type="match status" value="1"/>
</dbReference>
<feature type="transmembrane region" description="Helical" evidence="1">
    <location>
        <begin position="6"/>
        <end position="29"/>
    </location>
</feature>
<sequence length="258" mass="28736">MTAVVLFGIAFVGGTIVVTLSFYFLMRLIMGADPTGRDRELAGAIVMRIASLHALILALVFAQEMIEYQQLKFESVTEANAVADIYFDANRYGADEKAAPIQQALFEYVQIVVDEEWQMLGRTGQLSPTAWNKWDNVYQRVLDLTPTNARQQSIREHMLTDVHSIAESRDKRENSGTDSISSIFWFAAVSGVVFMALGYYPYPPDARNLLLLSVLGAFTGIILFFIYAFSDPYNPPATLKPTAFERLLEELATPPASG</sequence>
<proteinExistence type="predicted"/>
<reference evidence="2 3" key="1">
    <citation type="journal article" date="2012" name="J. Bacteriol.">
        <title>Genome sequence of Rhizobium grahamii CCGE502, a broad-host-range symbiont with low nodulation competitiveness in Phaseolus vulgaris.</title>
        <authorList>
            <person name="Althabegoiti M.J."/>
            <person name="Lozano L."/>
            <person name="Torres-Tejerizo G."/>
            <person name="Ormeno-Orrillo E."/>
            <person name="Rogel M.A."/>
            <person name="Gonzalez V."/>
            <person name="Martinez-Romero E."/>
        </authorList>
    </citation>
    <scope>NUCLEOTIDE SEQUENCE [LARGE SCALE GENOMIC DNA]</scope>
    <source>
        <strain evidence="2 3">CCGE 502</strain>
    </source>
</reference>
<dbReference type="Proteomes" id="UP000014411">
    <property type="component" value="Unassembled WGS sequence"/>
</dbReference>
<keyword evidence="1" id="KW-1133">Transmembrane helix</keyword>
<dbReference type="STRING" id="990285.RGCCGE502_07656"/>
<accession>S3I0S2</accession>
<organism evidence="2 3">
    <name type="scientific">Rhizobium grahamii CCGE 502</name>
    <dbReference type="NCBI Taxonomy" id="990285"/>
    <lineage>
        <taxon>Bacteria</taxon>
        <taxon>Pseudomonadati</taxon>
        <taxon>Pseudomonadota</taxon>
        <taxon>Alphaproteobacteria</taxon>
        <taxon>Hyphomicrobiales</taxon>
        <taxon>Rhizobiaceae</taxon>
        <taxon>Rhizobium/Agrobacterium group</taxon>
        <taxon>Rhizobium</taxon>
    </lineage>
</organism>
<dbReference type="HOGENOM" id="CLU_090342_3_0_5"/>
<dbReference type="RefSeq" id="WP_016553579.1">
    <property type="nucleotide sequence ID" value="NZ_AEYE02000010.1"/>
</dbReference>
<dbReference type="EMBL" id="AEYE02000010">
    <property type="protein sequence ID" value="EPE98821.1"/>
    <property type="molecule type" value="Genomic_DNA"/>
</dbReference>
<keyword evidence="1" id="KW-0812">Transmembrane</keyword>
<keyword evidence="3" id="KW-1185">Reference proteome</keyword>
<dbReference type="InterPro" id="IPR025333">
    <property type="entry name" value="DUF4239"/>
</dbReference>
<evidence type="ECO:0000313" key="3">
    <source>
        <dbReference type="Proteomes" id="UP000014411"/>
    </source>
</evidence>
<comment type="caution">
    <text evidence="2">The sequence shown here is derived from an EMBL/GenBank/DDBJ whole genome shotgun (WGS) entry which is preliminary data.</text>
</comment>
<feature type="transmembrane region" description="Helical" evidence="1">
    <location>
        <begin position="209"/>
        <end position="229"/>
    </location>
</feature>